<name>A0ABV4DLL0_9LACO</name>
<keyword evidence="2" id="KW-0808">Transferase</keyword>
<dbReference type="Gene3D" id="3.90.550.10">
    <property type="entry name" value="Spore Coat Polysaccharide Biosynthesis Protein SpsA, Chain A"/>
    <property type="match status" value="1"/>
</dbReference>
<dbReference type="Proteomes" id="UP001565236">
    <property type="component" value="Unassembled WGS sequence"/>
</dbReference>
<dbReference type="InterPro" id="IPR001173">
    <property type="entry name" value="Glyco_trans_2-like"/>
</dbReference>
<evidence type="ECO:0000313" key="2">
    <source>
        <dbReference type="EMBL" id="MEY8661357.1"/>
    </source>
</evidence>
<evidence type="ECO:0000313" key="3">
    <source>
        <dbReference type="Proteomes" id="UP001565236"/>
    </source>
</evidence>
<dbReference type="Pfam" id="PF00535">
    <property type="entry name" value="Glycos_transf_2"/>
    <property type="match status" value="1"/>
</dbReference>
<dbReference type="PANTHER" id="PTHR22916:SF3">
    <property type="entry name" value="UDP-GLCNAC:BETAGAL BETA-1,3-N-ACETYLGLUCOSAMINYLTRANSFERASE-LIKE PROTEIN 1"/>
    <property type="match status" value="1"/>
</dbReference>
<dbReference type="InterPro" id="IPR029044">
    <property type="entry name" value="Nucleotide-diphossugar_trans"/>
</dbReference>
<reference evidence="2 3" key="1">
    <citation type="submission" date="2024-03" db="EMBL/GenBank/DDBJ databases">
        <title>Mouse gut bacterial collection (mGBC) of GemPharmatech.</title>
        <authorList>
            <person name="He Y."/>
            <person name="Dong L."/>
            <person name="Wu D."/>
            <person name="Gao X."/>
            <person name="Lin Z."/>
        </authorList>
    </citation>
    <scope>NUCLEOTIDE SEQUENCE [LARGE SCALE GENOMIC DNA]</scope>
    <source>
        <strain evidence="2 3">15-30</strain>
    </source>
</reference>
<dbReference type="RefSeq" id="WP_369939785.1">
    <property type="nucleotide sequence ID" value="NZ_JBCLUF010000001.1"/>
</dbReference>
<feature type="domain" description="Glycosyltransferase 2-like" evidence="1">
    <location>
        <begin position="6"/>
        <end position="104"/>
    </location>
</feature>
<comment type="caution">
    <text evidence="2">The sequence shown here is derived from an EMBL/GenBank/DDBJ whole genome shotgun (WGS) entry which is preliminary data.</text>
</comment>
<proteinExistence type="predicted"/>
<dbReference type="EMBL" id="JBCLUF010000001">
    <property type="protein sequence ID" value="MEY8661357.1"/>
    <property type="molecule type" value="Genomic_DNA"/>
</dbReference>
<dbReference type="PANTHER" id="PTHR22916">
    <property type="entry name" value="GLYCOSYLTRANSFERASE"/>
    <property type="match status" value="1"/>
</dbReference>
<dbReference type="EC" id="2.4.-.-" evidence="2"/>
<accession>A0ABV4DLL0</accession>
<gene>
    <name evidence="2" type="ORF">AALT52_00405</name>
</gene>
<keyword evidence="3" id="KW-1185">Reference proteome</keyword>
<organism evidence="2 3">
    <name type="scientific">Ligilactobacillus faecis</name>
    <dbReference type="NCBI Taxonomy" id="762833"/>
    <lineage>
        <taxon>Bacteria</taxon>
        <taxon>Bacillati</taxon>
        <taxon>Bacillota</taxon>
        <taxon>Bacilli</taxon>
        <taxon>Lactobacillales</taxon>
        <taxon>Lactobacillaceae</taxon>
        <taxon>Ligilactobacillus</taxon>
    </lineage>
</organism>
<evidence type="ECO:0000259" key="1">
    <source>
        <dbReference type="Pfam" id="PF00535"/>
    </source>
</evidence>
<dbReference type="SUPFAM" id="SSF53448">
    <property type="entry name" value="Nucleotide-diphospho-sugar transferases"/>
    <property type="match status" value="1"/>
</dbReference>
<protein>
    <submittedName>
        <fullName evidence="2">Glycosyltransferase family A protein</fullName>
        <ecNumber evidence="2">2.4.-.-</ecNumber>
    </submittedName>
</protein>
<dbReference type="GO" id="GO:0016757">
    <property type="term" value="F:glycosyltransferase activity"/>
    <property type="evidence" value="ECO:0007669"/>
    <property type="project" value="UniProtKB-KW"/>
</dbReference>
<dbReference type="CDD" id="cd00761">
    <property type="entry name" value="Glyco_tranf_GTA_type"/>
    <property type="match status" value="1"/>
</dbReference>
<sequence length="343" mass="39516">MSIQLSFVMPTFNSANYISKTLDSLIASIGEYEAVCEVICVDDGSDDQTVAIIEEYRKKYPLLRVFKESHGGVSAARNVALANVRGKYLTFVDSDDLYAKNFVDYFMHFEQEFDLLFTDVQGVASKKIYSNISEQDKLEIFKNTLKIGEYQIHPGVAGKFFRTAFIKENNLQYNQKLPVAEDILFNFSALTQAQNVILDPGDFYKVTGTHSLMYYRDNNLTGQVEFVAKIRGVLNNYADSRNKTMVEYMVILKAMTVYIDRYFGPLWSKGTYSLSQAASLLKKTIISNDYHKAFCSKQLDGALGKRYIIFRKLLHLRQYKLCLIYNRLMDKLRGFNRFKEDEE</sequence>
<keyword evidence="2" id="KW-0328">Glycosyltransferase</keyword>